<evidence type="ECO:0000256" key="1">
    <source>
        <dbReference type="ARBA" id="ARBA00022857"/>
    </source>
</evidence>
<organism evidence="4 5">
    <name type="scientific">Rubricella aquisinus</name>
    <dbReference type="NCBI Taxonomy" id="2028108"/>
    <lineage>
        <taxon>Bacteria</taxon>
        <taxon>Pseudomonadati</taxon>
        <taxon>Pseudomonadota</taxon>
        <taxon>Alphaproteobacteria</taxon>
        <taxon>Rhodobacterales</taxon>
        <taxon>Paracoccaceae</taxon>
        <taxon>Rubricella</taxon>
    </lineage>
</organism>
<dbReference type="AlphaFoldDB" id="A0A840X4X2"/>
<dbReference type="InterPro" id="IPR050005">
    <property type="entry name" value="DenD"/>
</dbReference>
<dbReference type="GO" id="GO:0016491">
    <property type="term" value="F:oxidoreductase activity"/>
    <property type="evidence" value="ECO:0007669"/>
    <property type="project" value="InterPro"/>
</dbReference>
<keyword evidence="5" id="KW-1185">Reference proteome</keyword>
<dbReference type="Proteomes" id="UP000553766">
    <property type="component" value="Unassembled WGS sequence"/>
</dbReference>
<dbReference type="Gene3D" id="3.90.25.10">
    <property type="entry name" value="UDP-galactose 4-epimerase, domain 1"/>
    <property type="match status" value="1"/>
</dbReference>
<comment type="caution">
    <text evidence="4">The sequence shown here is derived from an EMBL/GenBank/DDBJ whole genome shotgun (WGS) entry which is preliminary data.</text>
</comment>
<evidence type="ECO:0000259" key="3">
    <source>
        <dbReference type="Pfam" id="PF01370"/>
    </source>
</evidence>
<dbReference type="Gene3D" id="3.40.50.720">
    <property type="entry name" value="NAD(P)-binding Rossmann-like Domain"/>
    <property type="match status" value="1"/>
</dbReference>
<gene>
    <name evidence="4" type="ORF">FHS89_002929</name>
</gene>
<keyword evidence="2" id="KW-0119">Carbohydrate metabolism</keyword>
<dbReference type="NCBIfam" id="NF043036">
    <property type="entry name" value="ErythonDh"/>
    <property type="match status" value="1"/>
</dbReference>
<name>A0A840X4X2_9RHOB</name>
<dbReference type="InterPro" id="IPR036291">
    <property type="entry name" value="NAD(P)-bd_dom_sf"/>
</dbReference>
<dbReference type="InterPro" id="IPR001509">
    <property type="entry name" value="Epimerase_deHydtase"/>
</dbReference>
<dbReference type="EMBL" id="JACIJS010000010">
    <property type="protein sequence ID" value="MBB5516885.1"/>
    <property type="molecule type" value="Genomic_DNA"/>
</dbReference>
<dbReference type="Pfam" id="PF01370">
    <property type="entry name" value="Epimerase"/>
    <property type="match status" value="1"/>
</dbReference>
<dbReference type="SUPFAM" id="SSF51735">
    <property type="entry name" value="NAD(P)-binding Rossmann-fold domains"/>
    <property type="match status" value="1"/>
</dbReference>
<dbReference type="PANTHER" id="PTHR43103">
    <property type="entry name" value="NUCLEOSIDE-DIPHOSPHATE-SUGAR EPIMERASE"/>
    <property type="match status" value="1"/>
</dbReference>
<keyword evidence="1" id="KW-0521">NADP</keyword>
<sequence length="307" mass="32227">MRVLITGAQGFLGRLIVGRLVATGSISGQSITAMTLIDMVEPTPPDAPFPVTCHAGDLMAASLEPHDAVIHLAAVVSAEAEADLDKGLAVNLDATRRLLMAARDWGTVPIFLFASSVAVFAAQSNERLTDRTEPTPRSSYGAQKLIGEILVRDLSRKGIIRGRSLRFPTIAIRPGKPNKAASSFASSIIREPLNGEEAILPVSPDLRLHLMSPDGAVAAMAHALDLPQDALDGATTITLPGISVAVSDMLAALTPDQRALVKEVPDAAIAKVVESWPGGIDTPRAEALGFTADADFAELLTLSKAHL</sequence>
<evidence type="ECO:0000313" key="5">
    <source>
        <dbReference type="Proteomes" id="UP000553766"/>
    </source>
</evidence>
<dbReference type="RefSeq" id="WP_184012844.1">
    <property type="nucleotide sequence ID" value="NZ_JACIJS010000010.1"/>
</dbReference>
<dbReference type="PANTHER" id="PTHR43103:SF3">
    <property type="entry name" value="ADP-L-GLYCERO-D-MANNO-HEPTOSE-6-EPIMERASE"/>
    <property type="match status" value="1"/>
</dbReference>
<evidence type="ECO:0000256" key="2">
    <source>
        <dbReference type="ARBA" id="ARBA00023277"/>
    </source>
</evidence>
<accession>A0A840X4X2</accession>
<protein>
    <submittedName>
        <fullName evidence="4">Nucleoside-diphosphate-sugar epimerase</fullName>
    </submittedName>
</protein>
<reference evidence="4 5" key="1">
    <citation type="submission" date="2020-08" db="EMBL/GenBank/DDBJ databases">
        <title>Genomic Encyclopedia of Type Strains, Phase IV (KMG-IV): sequencing the most valuable type-strain genomes for metagenomic binning, comparative biology and taxonomic classification.</title>
        <authorList>
            <person name="Goeker M."/>
        </authorList>
    </citation>
    <scope>NUCLEOTIDE SEQUENCE [LARGE SCALE GENOMIC DNA]</scope>
    <source>
        <strain evidence="4 5">DSM 103377</strain>
    </source>
</reference>
<evidence type="ECO:0000313" key="4">
    <source>
        <dbReference type="EMBL" id="MBB5516885.1"/>
    </source>
</evidence>
<feature type="domain" description="NAD-dependent epimerase/dehydratase" evidence="3">
    <location>
        <begin position="3"/>
        <end position="228"/>
    </location>
</feature>
<proteinExistence type="predicted"/>